<comment type="caution">
    <text evidence="2">The sequence shown here is derived from an EMBL/GenBank/DDBJ whole genome shotgun (WGS) entry which is preliminary data.</text>
</comment>
<dbReference type="Gene3D" id="3.40.50.1820">
    <property type="entry name" value="alpha/beta hydrolase"/>
    <property type="match status" value="1"/>
</dbReference>
<dbReference type="InterPro" id="IPR051049">
    <property type="entry name" value="Dienelactone_hydrolase-like"/>
</dbReference>
<dbReference type="EMBL" id="VUOB01000003">
    <property type="protein sequence ID" value="KAA2266021.1"/>
    <property type="molecule type" value="Genomic_DNA"/>
</dbReference>
<dbReference type="GO" id="GO:0016787">
    <property type="term" value="F:hydrolase activity"/>
    <property type="evidence" value="ECO:0007669"/>
    <property type="project" value="InterPro"/>
</dbReference>
<dbReference type="PANTHER" id="PTHR46623:SF7">
    <property type="entry name" value="CARBOXYMETHYLENEBUTENOLIDASE"/>
    <property type="match status" value="1"/>
</dbReference>
<dbReference type="InterPro" id="IPR029058">
    <property type="entry name" value="AB_hydrolase_fold"/>
</dbReference>
<dbReference type="Pfam" id="PF01738">
    <property type="entry name" value="DLH"/>
    <property type="match status" value="1"/>
</dbReference>
<feature type="domain" description="Dienelactone hydrolase" evidence="1">
    <location>
        <begin position="19"/>
        <end position="230"/>
    </location>
</feature>
<name>A0A5B2XT64_9PSEU</name>
<evidence type="ECO:0000313" key="3">
    <source>
        <dbReference type="Proteomes" id="UP000323454"/>
    </source>
</evidence>
<dbReference type="OrthoDB" id="188362at2"/>
<organism evidence="2 3">
    <name type="scientific">Solihabitans fulvus</name>
    <dbReference type="NCBI Taxonomy" id="1892852"/>
    <lineage>
        <taxon>Bacteria</taxon>
        <taxon>Bacillati</taxon>
        <taxon>Actinomycetota</taxon>
        <taxon>Actinomycetes</taxon>
        <taxon>Pseudonocardiales</taxon>
        <taxon>Pseudonocardiaceae</taxon>
        <taxon>Solihabitans</taxon>
    </lineage>
</organism>
<protein>
    <recommendedName>
        <fullName evidence="1">Dienelactone hydrolase domain-containing protein</fullName>
    </recommendedName>
</protein>
<dbReference type="InterPro" id="IPR002925">
    <property type="entry name" value="Dienelactn_hydro"/>
</dbReference>
<accession>A0A5B2XT64</accession>
<evidence type="ECO:0000313" key="2">
    <source>
        <dbReference type="EMBL" id="KAA2266021.1"/>
    </source>
</evidence>
<dbReference type="AlphaFoldDB" id="A0A5B2XT64"/>
<gene>
    <name evidence="2" type="ORF">F0L68_02530</name>
</gene>
<dbReference type="Proteomes" id="UP000323454">
    <property type="component" value="Unassembled WGS sequence"/>
</dbReference>
<reference evidence="2 3" key="2">
    <citation type="submission" date="2019-09" db="EMBL/GenBank/DDBJ databases">
        <authorList>
            <person name="Jin C."/>
        </authorList>
    </citation>
    <scope>NUCLEOTIDE SEQUENCE [LARGE SCALE GENOMIC DNA]</scope>
    <source>
        <strain evidence="2 3">AN110305</strain>
    </source>
</reference>
<sequence>MSTDRSMPSGDPAGVGCVTFRPAGRVVGGVVVCHEIWGVTEPLLVAARRLASAGFLVAVPDFYAVRDGSPTADYARASRWRDGLDIAGIRRVLDDAIGWLRAEGVPGVGVLGYSMGGAIALWAAATLDIDAAVTFYGGGLVDPYWPDMPAGVVLARRLSVPWLGFYGASDSLTPPDALRRLRDALDGGHERGKVVVFDGLEHGFALDATDPRHAPGEAAEAWRDALAFLGGSRD</sequence>
<reference evidence="2 3" key="1">
    <citation type="submission" date="2019-09" db="EMBL/GenBank/DDBJ databases">
        <title>Goodfellowia gen. nov., a new genus of the Pseudonocardineae related to Actinoalloteichus, containing Goodfellowia coeruleoviolacea gen. nov., comb. nov. gen. nov., comb. nov.</title>
        <authorList>
            <person name="Labeda D."/>
        </authorList>
    </citation>
    <scope>NUCLEOTIDE SEQUENCE [LARGE SCALE GENOMIC DNA]</scope>
    <source>
        <strain evidence="2 3">AN110305</strain>
    </source>
</reference>
<evidence type="ECO:0000259" key="1">
    <source>
        <dbReference type="Pfam" id="PF01738"/>
    </source>
</evidence>
<keyword evidence="3" id="KW-1185">Reference proteome</keyword>
<dbReference type="PANTHER" id="PTHR46623">
    <property type="entry name" value="CARBOXYMETHYLENEBUTENOLIDASE-RELATED"/>
    <property type="match status" value="1"/>
</dbReference>
<dbReference type="SUPFAM" id="SSF53474">
    <property type="entry name" value="alpha/beta-Hydrolases"/>
    <property type="match status" value="1"/>
</dbReference>
<proteinExistence type="predicted"/>